<evidence type="ECO:0000256" key="5">
    <source>
        <dbReference type="ARBA" id="ARBA00022837"/>
    </source>
</evidence>
<sequence>MIKTWMYKSRGLAAALLAMLLPVVAAAQSGVADLADRPLASTTTGVTVRSNLMFVLDDSGSMNWNYMPDNAPRNDVCFGSADSNLIFFNPATKYPPPLNANGASMLNSSFSAAWNDGFRGDASGVVNLGNNNPETPYIYGPQKSYDRTESRRVCGSRNDWACSLPSPNPSSTDSFNGTDTLTRTVTVSRVAAPGFSRCSNTWNSCALLTVTEDIVTAGAAGQFLWAQRKSGASATSCNVADFDVVRASSSISAEQKTNYANWYSYYRTRMLAMRTGAGRAFATIDPARFRVGFSKISEHANGGADSTGFLNIRDYDADTQKTDFFSRLYGTSGNFNTPLRPALARAGRYYANKLSGQRDPVQYSCQRNYTILSTDGYWNQDQSLPLNLLGTAGVGNPDGGSTIDPPMRDSANNGAGVSETLADVAMYYYVNDLRTEALGNCTGGDIVSKDGKTVSRESDVCTNGPADTPPEPQHMVTFTLGLGISGTLAYDKNYLTQTQGDFFDIRQTTKQWPDPITNTGPERIDDLWHAAVNGRGIYYSASNADAMAASLVAALEDIDSRDGSGGAAATSTLSLQTSDDANWAFLPLYKTKSWTGDVQAYKLRGDTGQLISPNKPVWSAADRIASQTSRRILFKNGSSLSEFTYSNLPSSAKAHFDGMCGVAGKLSQCAEITAGARAAMTGAALVNYLRGDKSLEMSASNADARLFRSRAGPLGDIVGGAPVYVGKPPMSYGDGYKDFANASPPRQAVLYVAANDGMLHALKVSDDNTGGQELWAYVPTEVMKNMYLLADNDYESQHRFFVDGSPVVGDVQDGTSWRTILVGGLGKGGRAYYALDVTDPLNPRTLWEFTDSDLGFSYGNPVITKNKAGKWIVAFTSGYNNVSPGSGRGYLYVLDAMTGVVIDKIEAKTSGSTFVGDTSRPSNLGRLNAWVDDSKANVAQRFYAGDMLGNVWRFDFDGNYGPAGKEAFLLAQVGSNQPITTKPVLSEVVDGNYRYQLVSVATGRYLGFSDVVNKDVQSVYTFKDTLDSTSLGALRSNSGMVKQTMNSKRDGLDNPKAVTWSTQNGWYVDLAAGERVNVDMAQQLNQLIVASNIPNPTACNPGGTGWLYYLDVGSGKPLLSSYAISTLIAGITSVQTSTGKLVTLVQGVDGKSSAKAGAEPSNLPTGTLRRTSWRELAN</sequence>
<comment type="caution">
    <text evidence="9">The sequence shown here is derived from an EMBL/GenBank/DDBJ whole genome shotgun (WGS) entry which is preliminary data.</text>
</comment>
<dbReference type="AlphaFoldDB" id="A0A4R6N7E7"/>
<dbReference type="Proteomes" id="UP000295357">
    <property type="component" value="Unassembled WGS sequence"/>
</dbReference>
<evidence type="ECO:0000256" key="6">
    <source>
        <dbReference type="ARBA" id="ARBA00023263"/>
    </source>
</evidence>
<dbReference type="InterPro" id="IPR011047">
    <property type="entry name" value="Quinoprotein_ADH-like_sf"/>
</dbReference>
<gene>
    <name evidence="9" type="ORF">DFR39_105177</name>
</gene>
<comment type="subcellular location">
    <subcellularLocation>
        <location evidence="1">Fimbrium</location>
    </subcellularLocation>
</comment>
<protein>
    <submittedName>
        <fullName evidence="9">Type IV pilus assembly protein PilY1</fullName>
    </submittedName>
</protein>
<dbReference type="OrthoDB" id="7156875at2"/>
<keyword evidence="4" id="KW-0479">Metal-binding</keyword>
<name>A0A4R6N7E7_9BURK</name>
<keyword evidence="6" id="KW-0281">Fimbrium</keyword>
<feature type="domain" description="PilY1 beta-propeller" evidence="8">
    <location>
        <begin position="714"/>
        <end position="1025"/>
    </location>
</feature>
<dbReference type="SUPFAM" id="SSF50998">
    <property type="entry name" value="Quinoprotein alcohol dehydrogenase-like"/>
    <property type="match status" value="1"/>
</dbReference>
<dbReference type="Pfam" id="PF05567">
    <property type="entry name" value="T4P_PilY1"/>
    <property type="match status" value="1"/>
</dbReference>
<feature type="chain" id="PRO_5020388233" evidence="7">
    <location>
        <begin position="28"/>
        <end position="1178"/>
    </location>
</feature>
<dbReference type="EMBL" id="SNXE01000005">
    <property type="protein sequence ID" value="TDP09339.1"/>
    <property type="molecule type" value="Genomic_DNA"/>
</dbReference>
<proteinExistence type="inferred from homology"/>
<evidence type="ECO:0000256" key="3">
    <source>
        <dbReference type="ARBA" id="ARBA00022558"/>
    </source>
</evidence>
<keyword evidence="10" id="KW-1185">Reference proteome</keyword>
<evidence type="ECO:0000313" key="10">
    <source>
        <dbReference type="Proteomes" id="UP000295357"/>
    </source>
</evidence>
<evidence type="ECO:0000256" key="4">
    <source>
        <dbReference type="ARBA" id="ARBA00022723"/>
    </source>
</evidence>
<evidence type="ECO:0000256" key="2">
    <source>
        <dbReference type="ARBA" id="ARBA00008387"/>
    </source>
</evidence>
<feature type="signal peptide" evidence="7">
    <location>
        <begin position="1"/>
        <end position="27"/>
    </location>
</feature>
<evidence type="ECO:0000256" key="7">
    <source>
        <dbReference type="SAM" id="SignalP"/>
    </source>
</evidence>
<evidence type="ECO:0000259" key="8">
    <source>
        <dbReference type="Pfam" id="PF05567"/>
    </source>
</evidence>
<organism evidence="9 10">
    <name type="scientific">Roseateles asaccharophilus</name>
    <dbReference type="NCBI Taxonomy" id="582607"/>
    <lineage>
        <taxon>Bacteria</taxon>
        <taxon>Pseudomonadati</taxon>
        <taxon>Pseudomonadota</taxon>
        <taxon>Betaproteobacteria</taxon>
        <taxon>Burkholderiales</taxon>
        <taxon>Sphaerotilaceae</taxon>
        <taxon>Roseateles</taxon>
    </lineage>
</organism>
<comment type="similarity">
    <text evidence="2">Belongs to the PilY1 family.</text>
</comment>
<accession>A0A4R6N7E7</accession>
<keyword evidence="7" id="KW-0732">Signal</keyword>
<keyword evidence="5" id="KW-0106">Calcium</keyword>
<dbReference type="GO" id="GO:0009289">
    <property type="term" value="C:pilus"/>
    <property type="evidence" value="ECO:0007669"/>
    <property type="project" value="UniProtKB-SubCell"/>
</dbReference>
<reference evidence="9 10" key="1">
    <citation type="submission" date="2019-03" db="EMBL/GenBank/DDBJ databases">
        <title>Genomic Encyclopedia of Type Strains, Phase IV (KMG-IV): sequencing the most valuable type-strain genomes for metagenomic binning, comparative biology and taxonomic classification.</title>
        <authorList>
            <person name="Goeker M."/>
        </authorList>
    </citation>
    <scope>NUCLEOTIDE SEQUENCE [LARGE SCALE GENOMIC DNA]</scope>
    <source>
        <strain evidence="9 10">DSM 25082</strain>
    </source>
</reference>
<dbReference type="GO" id="GO:0046872">
    <property type="term" value="F:metal ion binding"/>
    <property type="evidence" value="ECO:0007669"/>
    <property type="project" value="UniProtKB-KW"/>
</dbReference>
<evidence type="ECO:0000256" key="1">
    <source>
        <dbReference type="ARBA" id="ARBA00004561"/>
    </source>
</evidence>
<evidence type="ECO:0000313" key="9">
    <source>
        <dbReference type="EMBL" id="TDP09339.1"/>
    </source>
</evidence>
<dbReference type="RefSeq" id="WP_133603956.1">
    <property type="nucleotide sequence ID" value="NZ_JAUFPJ010000003.1"/>
</dbReference>
<dbReference type="InterPro" id="IPR008707">
    <property type="entry name" value="B-propeller_PilY1"/>
</dbReference>
<keyword evidence="3" id="KW-1029">Fimbrium biogenesis</keyword>